<gene>
    <name evidence="3" type="ORF">SAMN04488242_1189</name>
</gene>
<feature type="region of interest" description="Disordered" evidence="1">
    <location>
        <begin position="20"/>
        <end position="73"/>
    </location>
</feature>
<feature type="chain" id="PRO_5038946462" description="Lipoprotein" evidence="2">
    <location>
        <begin position="19"/>
        <end position="248"/>
    </location>
</feature>
<reference evidence="3 4" key="1">
    <citation type="submission" date="2016-10" db="EMBL/GenBank/DDBJ databases">
        <authorList>
            <person name="de Groot N.N."/>
        </authorList>
    </citation>
    <scope>NUCLEOTIDE SEQUENCE [LARGE SCALE GENOMIC DNA]</scope>
    <source>
        <strain evidence="3 4">CGMCC 1.9159</strain>
    </source>
</reference>
<feature type="signal peptide" evidence="2">
    <location>
        <begin position="1"/>
        <end position="18"/>
    </location>
</feature>
<evidence type="ECO:0008006" key="5">
    <source>
        <dbReference type="Google" id="ProtNLM"/>
    </source>
</evidence>
<feature type="compositionally biased region" description="Low complexity" evidence="1">
    <location>
        <begin position="42"/>
        <end position="52"/>
    </location>
</feature>
<dbReference type="OrthoDB" id="3728882at2"/>
<accession>A0A1G9JE70</accession>
<name>A0A1G9JE70_9ACTN</name>
<evidence type="ECO:0000313" key="4">
    <source>
        <dbReference type="Proteomes" id="UP000199475"/>
    </source>
</evidence>
<feature type="compositionally biased region" description="Polar residues" evidence="1">
    <location>
        <begin position="26"/>
        <end position="37"/>
    </location>
</feature>
<evidence type="ECO:0000313" key="3">
    <source>
        <dbReference type="EMBL" id="SDL35602.1"/>
    </source>
</evidence>
<keyword evidence="2" id="KW-0732">Signal</keyword>
<dbReference type="Proteomes" id="UP000199475">
    <property type="component" value="Unassembled WGS sequence"/>
</dbReference>
<keyword evidence="4" id="KW-1185">Reference proteome</keyword>
<proteinExistence type="predicted"/>
<sequence>MKLARLALLLAMPLALTACTGGEPAPSQSSTDGTTPAATVAPEPSGESTSETAPPPSESPTPFPVEPSVVESMNTEKAWDDWGVDDPLPPPGPENSLVQLIRMDFTNPEAIDAHVRLGLPEAVLNPPGGEEITFCEEGDADASAIGFGGNWNVARSERDGYVLCDTTGTFPLSEWGDDALLEKPTLENGVWTVDFQQSFIPEQTVALYRFRMEFGGPVLEASEGGVVDGTAVTWNGPAEIRAVAESGE</sequence>
<dbReference type="PROSITE" id="PS51257">
    <property type="entry name" value="PROKAR_LIPOPROTEIN"/>
    <property type="match status" value="1"/>
</dbReference>
<feature type="compositionally biased region" description="Pro residues" evidence="1">
    <location>
        <begin position="53"/>
        <end position="65"/>
    </location>
</feature>
<dbReference type="EMBL" id="FNGP01000002">
    <property type="protein sequence ID" value="SDL35602.1"/>
    <property type="molecule type" value="Genomic_DNA"/>
</dbReference>
<dbReference type="STRING" id="686624.SAMN04488242_1189"/>
<protein>
    <recommendedName>
        <fullName evidence="5">Lipoprotein</fullName>
    </recommendedName>
</protein>
<evidence type="ECO:0000256" key="2">
    <source>
        <dbReference type="SAM" id="SignalP"/>
    </source>
</evidence>
<dbReference type="RefSeq" id="WP_093249908.1">
    <property type="nucleotide sequence ID" value="NZ_FNGP01000002.1"/>
</dbReference>
<dbReference type="AlphaFoldDB" id="A0A1G9JE70"/>
<organism evidence="3 4">
    <name type="scientific">Tessaracoccus oleiagri</name>
    <dbReference type="NCBI Taxonomy" id="686624"/>
    <lineage>
        <taxon>Bacteria</taxon>
        <taxon>Bacillati</taxon>
        <taxon>Actinomycetota</taxon>
        <taxon>Actinomycetes</taxon>
        <taxon>Propionibacteriales</taxon>
        <taxon>Propionibacteriaceae</taxon>
        <taxon>Tessaracoccus</taxon>
    </lineage>
</organism>
<evidence type="ECO:0000256" key="1">
    <source>
        <dbReference type="SAM" id="MobiDB-lite"/>
    </source>
</evidence>